<dbReference type="CDD" id="cd04480">
    <property type="entry name" value="RPA1_DBD_A_like"/>
    <property type="match status" value="1"/>
</dbReference>
<evidence type="ECO:0000313" key="2">
    <source>
        <dbReference type="EMBL" id="CAL1369245.1"/>
    </source>
</evidence>
<organism evidence="2 3">
    <name type="scientific">Linum trigynum</name>
    <dbReference type="NCBI Taxonomy" id="586398"/>
    <lineage>
        <taxon>Eukaryota</taxon>
        <taxon>Viridiplantae</taxon>
        <taxon>Streptophyta</taxon>
        <taxon>Embryophyta</taxon>
        <taxon>Tracheophyta</taxon>
        <taxon>Spermatophyta</taxon>
        <taxon>Magnoliopsida</taxon>
        <taxon>eudicotyledons</taxon>
        <taxon>Gunneridae</taxon>
        <taxon>Pentapetalae</taxon>
        <taxon>rosids</taxon>
        <taxon>fabids</taxon>
        <taxon>Malpighiales</taxon>
        <taxon>Linaceae</taxon>
        <taxon>Linum</taxon>
    </lineage>
</organism>
<name>A0AAV2DA81_9ROSI</name>
<evidence type="ECO:0000259" key="1">
    <source>
        <dbReference type="Pfam" id="PF02721"/>
    </source>
</evidence>
<dbReference type="PANTHER" id="PTHR47165:SF4">
    <property type="entry name" value="OS03G0429900 PROTEIN"/>
    <property type="match status" value="1"/>
</dbReference>
<gene>
    <name evidence="2" type="ORF">LTRI10_LOCUS11956</name>
</gene>
<accession>A0AAV2DA81</accession>
<dbReference type="InterPro" id="IPR012340">
    <property type="entry name" value="NA-bd_OB-fold"/>
</dbReference>
<dbReference type="Proteomes" id="UP001497516">
    <property type="component" value="Chromosome 2"/>
</dbReference>
<protein>
    <recommendedName>
        <fullName evidence="1">Replication protein A 70 kDa DNA-binding subunit B/D first OB fold domain-containing protein</fullName>
    </recommendedName>
</protein>
<dbReference type="InterPro" id="IPR003871">
    <property type="entry name" value="RFA1B/D_OB_1st"/>
</dbReference>
<evidence type="ECO:0000313" key="3">
    <source>
        <dbReference type="Proteomes" id="UP001497516"/>
    </source>
</evidence>
<proteinExistence type="predicted"/>
<dbReference type="Pfam" id="PF02721">
    <property type="entry name" value="DUF223"/>
    <property type="match status" value="1"/>
</dbReference>
<reference evidence="2 3" key="1">
    <citation type="submission" date="2024-04" db="EMBL/GenBank/DDBJ databases">
        <authorList>
            <person name="Fracassetti M."/>
        </authorList>
    </citation>
    <scope>NUCLEOTIDE SEQUENCE [LARGE SCALE GENOMIC DNA]</scope>
</reference>
<dbReference type="PANTHER" id="PTHR47165">
    <property type="entry name" value="OS03G0429900 PROTEIN"/>
    <property type="match status" value="1"/>
</dbReference>
<sequence>MEFCSLSQLNLHEDNAAVRVRILRLWRTMKPDGVQIHQLHMLLLDNEVTEMQGLVSSVHVPEFQPILQAGRIYVFRNFVVRSYHGHYRVSPSTRRICFGDDTLVEEVANAHDIPTYNFRFLAAADLPQAVHNHAYMSYIIGEVVAAGPEQALFEDVAVLRRKTVDLRLLEGDIVEVILWDGLIDQFQELMPHHPDPGTTVVFTSVVVQHFNGQHYCVGSNATKLYCNLHYPHQHPLLNNIENAFLAIDYTLEEAIGVSIISSIPELNMYKTDINNQGIYFIVDAQVKDVNIFWSPSRLKYLVQLNIRKGSDEVVVMFTTSKFRWIASRIIEGTDREWTQNFSILLDSLRGQSFKLMVELGGFNQLTNEFDVVLRKLFW</sequence>
<dbReference type="Gene3D" id="2.40.50.140">
    <property type="entry name" value="Nucleic acid-binding proteins"/>
    <property type="match status" value="2"/>
</dbReference>
<dbReference type="AlphaFoldDB" id="A0AAV2DA81"/>
<dbReference type="EMBL" id="OZ034815">
    <property type="protein sequence ID" value="CAL1369245.1"/>
    <property type="molecule type" value="Genomic_DNA"/>
</dbReference>
<dbReference type="SUPFAM" id="SSF50249">
    <property type="entry name" value="Nucleic acid-binding proteins"/>
    <property type="match status" value="2"/>
</dbReference>
<keyword evidence="3" id="KW-1185">Reference proteome</keyword>
<feature type="domain" description="Replication protein A 70 kDa DNA-binding subunit B/D first OB fold" evidence="1">
    <location>
        <begin position="3"/>
        <end position="106"/>
    </location>
</feature>